<protein>
    <submittedName>
        <fullName evidence="1">Uncharacterized protein</fullName>
    </submittedName>
</protein>
<keyword evidence="2" id="KW-1185">Reference proteome</keyword>
<evidence type="ECO:0000313" key="1">
    <source>
        <dbReference type="EMBL" id="PZW18012.1"/>
    </source>
</evidence>
<sequence length="54" mass="6345">MKVLLGYVDIVDIILLIYRQYDYVQVYINAMYNSMKLYFNGKDVCGCNARVLEV</sequence>
<reference evidence="1 2" key="1">
    <citation type="submission" date="2018-06" db="EMBL/GenBank/DDBJ databases">
        <title>Genomic Encyclopedia of Archaeal and Bacterial Type Strains, Phase II (KMG-II): from individual species to whole genera.</title>
        <authorList>
            <person name="Goeker M."/>
        </authorList>
    </citation>
    <scope>NUCLEOTIDE SEQUENCE [LARGE SCALE GENOMIC DNA]</scope>
    <source>
        <strain evidence="1 2">ATCC BAA-1881</strain>
    </source>
</reference>
<dbReference type="EMBL" id="QKUF01000069">
    <property type="protein sequence ID" value="PZW18012.1"/>
    <property type="molecule type" value="Genomic_DNA"/>
</dbReference>
<name>A0A326U3D0_THEHA</name>
<proteinExistence type="predicted"/>
<comment type="caution">
    <text evidence="1">The sequence shown here is derived from an EMBL/GenBank/DDBJ whole genome shotgun (WGS) entry which is preliminary data.</text>
</comment>
<dbReference type="Proteomes" id="UP000248806">
    <property type="component" value="Unassembled WGS sequence"/>
</dbReference>
<accession>A0A326U3D0</accession>
<gene>
    <name evidence="1" type="ORF">EI42_06419</name>
</gene>
<evidence type="ECO:0000313" key="2">
    <source>
        <dbReference type="Proteomes" id="UP000248806"/>
    </source>
</evidence>
<organism evidence="1 2">
    <name type="scientific">Thermosporothrix hazakensis</name>
    <dbReference type="NCBI Taxonomy" id="644383"/>
    <lineage>
        <taxon>Bacteria</taxon>
        <taxon>Bacillati</taxon>
        <taxon>Chloroflexota</taxon>
        <taxon>Ktedonobacteria</taxon>
        <taxon>Ktedonobacterales</taxon>
        <taxon>Thermosporotrichaceae</taxon>
        <taxon>Thermosporothrix</taxon>
    </lineage>
</organism>
<dbReference type="AlphaFoldDB" id="A0A326U3D0"/>